<dbReference type="Pfam" id="PF01480">
    <property type="entry name" value="PWI"/>
    <property type="match status" value="1"/>
</dbReference>
<keyword evidence="4" id="KW-0694">RNA-binding</keyword>
<dbReference type="InterPro" id="IPR000571">
    <property type="entry name" value="Znf_CCCH"/>
</dbReference>
<protein>
    <recommendedName>
        <fullName evidence="10">C3H1-type domain-containing protein</fullName>
    </recommendedName>
</protein>
<sequence length="967" mass="110604">MIIENPDAFKTWLTSILEPLCDADPAALAKYVYALVKKDKPLDELRDGMLDQLDVFLQQETKPFVDMLFKSLESQEYLKPSTVEAKQPSPPPEPAEPEKEPEVENHGNHTNHVPLAPSVPVDKPPMRPRADSGGAHRVVVPRSRPHPHPHAHPQPHVNQHPHPHAHAPHHEQTLVKVLPTELLEEPVDPPRRRDRRTDSLRDKEERRRRRSRSWERRARPRRAARDARDARDADHERRYAHRRPPSRSPSPRGRYRNRSPPNLTDRHTSRSRSRSPVPIRDREMERERERIRIPRELERDRMSRDREHRDRISRSRDRDRSRDRSRERSLSPHDTRLEHGDVYKRRCRDFDMKGYCMRGDLCEWDHGADPVVLEDAALSRVLALPPLPAPAPAPPVPEHSNFYSKGSYKSIIFNIQSHTATISEYNPAAPDIWSGGVVGGFAPALAHVPPHHMAPRELVPIPRVRHEPPMGAAMPPAPRHQHPPMKKNFDYNRLGPSKPPLPANAANCSLEVKKVPRGLNDITHLNNHFSKFGKIVNIQVCYEGDPEAALITFSNPTEANVAYKSTEAVLNNRFIKVFWHNPENKQENMAPGGQQANKQGDRQNSHLMSHNKVLINRENIKATADNKMHAEKQAKDSLKASNGEAPKPDAPKVEGPKVEARNKQVVEMHRRAQELLQTQLRQQRLLIQRLETGNVTEQQKAALMEAVNAAQEGIETLRKELVAYNGMIRQMQDETVSRSMSRLHLDQVNAKKPKTPQEAQKEILDAELDIITKQQEGQDVTELAKKIAEMRRQMALQFPTHAGIRRSHSSYRIVKRRLRGGRFNPAMRYTRGATAKGFSVNQSVDHRPRALLVSGFEPDELEALQAHFAQYGEITAKEVNLSVPELVVQYKARAHAEQALLRARHYNDRTLSITWVTSTKALSAAPAHNGDSVSEHKEIQNQQDLSEDALLRFDEEEEDEEDRSWRR</sequence>
<dbReference type="InterPro" id="IPR045137">
    <property type="entry name" value="RBM26/27"/>
</dbReference>
<keyword evidence="5 8" id="KW-0175">Coiled coil</keyword>
<evidence type="ECO:0000256" key="3">
    <source>
        <dbReference type="ARBA" id="ARBA00022833"/>
    </source>
</evidence>
<feature type="compositionally biased region" description="Basic and acidic residues" evidence="9">
    <location>
        <begin position="96"/>
        <end position="107"/>
    </location>
</feature>
<evidence type="ECO:0000256" key="6">
    <source>
        <dbReference type="ARBA" id="ARBA00043866"/>
    </source>
</evidence>
<feature type="region of interest" description="Disordered" evidence="9">
    <location>
        <begin position="924"/>
        <end position="967"/>
    </location>
</feature>
<feature type="compositionally biased region" description="Basic and acidic residues" evidence="9">
    <location>
        <begin position="188"/>
        <end position="205"/>
    </location>
</feature>
<dbReference type="AlphaFoldDB" id="A0A8S4HV52"/>
<dbReference type="InterPro" id="IPR002483">
    <property type="entry name" value="PWI_dom"/>
</dbReference>
<dbReference type="EMBL" id="OV170221">
    <property type="protein sequence ID" value="CAH0712845.1"/>
    <property type="molecule type" value="Genomic_DNA"/>
</dbReference>
<feature type="compositionally biased region" description="Basic and acidic residues" evidence="9">
    <location>
        <begin position="212"/>
        <end position="237"/>
    </location>
</feature>
<dbReference type="GO" id="GO:0003723">
    <property type="term" value="F:RNA binding"/>
    <property type="evidence" value="ECO:0007669"/>
    <property type="project" value="UniProtKB-KW"/>
</dbReference>
<feature type="compositionally biased region" description="Basic residues" evidence="9">
    <location>
        <begin position="143"/>
        <end position="167"/>
    </location>
</feature>
<keyword evidence="1 7" id="KW-0479">Metal-binding</keyword>
<keyword evidence="3 7" id="KW-0862">Zinc</keyword>
<gene>
    <name evidence="11" type="ORF">BINO364_LOCUS74</name>
</gene>
<dbReference type="Gene3D" id="3.30.70.330">
    <property type="match status" value="2"/>
</dbReference>
<dbReference type="OrthoDB" id="443401at2759"/>
<evidence type="ECO:0000256" key="1">
    <source>
        <dbReference type="ARBA" id="ARBA00022723"/>
    </source>
</evidence>
<feature type="region of interest" description="Disordered" evidence="9">
    <location>
        <begin position="584"/>
        <end position="603"/>
    </location>
</feature>
<feature type="zinc finger region" description="C3H1-type" evidence="7">
    <location>
        <begin position="341"/>
        <end position="369"/>
    </location>
</feature>
<keyword evidence="12" id="KW-1185">Reference proteome</keyword>
<feature type="compositionally biased region" description="Basic and acidic residues" evidence="9">
    <location>
        <begin position="618"/>
        <end position="638"/>
    </location>
</feature>
<dbReference type="PROSITE" id="PS50103">
    <property type="entry name" value="ZF_C3H1"/>
    <property type="match status" value="1"/>
</dbReference>
<dbReference type="Proteomes" id="UP000838878">
    <property type="component" value="Chromosome 1"/>
</dbReference>
<dbReference type="CDD" id="cd12257">
    <property type="entry name" value="RRM1_RBM26_like"/>
    <property type="match status" value="1"/>
</dbReference>
<dbReference type="InterPro" id="IPR012677">
    <property type="entry name" value="Nucleotide-bd_a/b_plait_sf"/>
</dbReference>
<comment type="function">
    <text evidence="6">May be involved in the turnover of nuclear polyadenylated (pA+) RNA.</text>
</comment>
<proteinExistence type="predicted"/>
<feature type="coiled-coil region" evidence="8">
    <location>
        <begin position="700"/>
        <end position="734"/>
    </location>
</feature>
<reference evidence="11" key="1">
    <citation type="submission" date="2021-12" db="EMBL/GenBank/DDBJ databases">
        <authorList>
            <person name="Martin H S."/>
        </authorList>
    </citation>
    <scope>NUCLEOTIDE SEQUENCE</scope>
</reference>
<evidence type="ECO:0000313" key="11">
    <source>
        <dbReference type="EMBL" id="CAH0712845.1"/>
    </source>
</evidence>
<dbReference type="GO" id="GO:0005634">
    <property type="term" value="C:nucleus"/>
    <property type="evidence" value="ECO:0007669"/>
    <property type="project" value="TreeGrafter"/>
</dbReference>
<evidence type="ECO:0000256" key="8">
    <source>
        <dbReference type="SAM" id="Coils"/>
    </source>
</evidence>
<evidence type="ECO:0000256" key="5">
    <source>
        <dbReference type="ARBA" id="ARBA00023054"/>
    </source>
</evidence>
<dbReference type="PANTHER" id="PTHR14398">
    <property type="entry name" value="RNA RECOGNITION RRM/RNP DOMAIN"/>
    <property type="match status" value="1"/>
</dbReference>
<dbReference type="SMART" id="SM00360">
    <property type="entry name" value="RRM"/>
    <property type="match status" value="1"/>
</dbReference>
<feature type="region of interest" description="Disordered" evidence="9">
    <location>
        <begin position="615"/>
        <end position="658"/>
    </location>
</feature>
<evidence type="ECO:0000256" key="2">
    <source>
        <dbReference type="ARBA" id="ARBA00022771"/>
    </source>
</evidence>
<feature type="compositionally biased region" description="Acidic residues" evidence="9">
    <location>
        <begin position="954"/>
        <end position="967"/>
    </location>
</feature>
<dbReference type="FunFam" id="3.30.70.330:FF:000330">
    <property type="entry name" value="RNA-binding motif protein 26"/>
    <property type="match status" value="1"/>
</dbReference>
<feature type="domain" description="C3H1-type" evidence="10">
    <location>
        <begin position="341"/>
        <end position="369"/>
    </location>
</feature>
<dbReference type="PANTHER" id="PTHR14398:SF0">
    <property type="entry name" value="ZINC FINGER PROTEIN SWM"/>
    <property type="match status" value="1"/>
</dbReference>
<evidence type="ECO:0000313" key="12">
    <source>
        <dbReference type="Proteomes" id="UP000838878"/>
    </source>
</evidence>
<dbReference type="InterPro" id="IPR000504">
    <property type="entry name" value="RRM_dom"/>
</dbReference>
<keyword evidence="2 7" id="KW-0863">Zinc-finger</keyword>
<organism evidence="11 12">
    <name type="scientific">Brenthis ino</name>
    <name type="common">lesser marbled fritillary</name>
    <dbReference type="NCBI Taxonomy" id="405034"/>
    <lineage>
        <taxon>Eukaryota</taxon>
        <taxon>Metazoa</taxon>
        <taxon>Ecdysozoa</taxon>
        <taxon>Arthropoda</taxon>
        <taxon>Hexapoda</taxon>
        <taxon>Insecta</taxon>
        <taxon>Pterygota</taxon>
        <taxon>Neoptera</taxon>
        <taxon>Endopterygota</taxon>
        <taxon>Lepidoptera</taxon>
        <taxon>Glossata</taxon>
        <taxon>Ditrysia</taxon>
        <taxon>Papilionoidea</taxon>
        <taxon>Nymphalidae</taxon>
        <taxon>Heliconiinae</taxon>
        <taxon>Argynnini</taxon>
        <taxon>Brenthis</taxon>
    </lineage>
</organism>
<evidence type="ECO:0000259" key="10">
    <source>
        <dbReference type="PROSITE" id="PS50103"/>
    </source>
</evidence>
<dbReference type="Pfam" id="PF14605">
    <property type="entry name" value="Nup35_RRM_2"/>
    <property type="match status" value="1"/>
</dbReference>
<evidence type="ECO:0000256" key="9">
    <source>
        <dbReference type="SAM" id="MobiDB-lite"/>
    </source>
</evidence>
<accession>A0A8S4HV52</accession>
<dbReference type="GO" id="GO:0008270">
    <property type="term" value="F:zinc ion binding"/>
    <property type="evidence" value="ECO:0007669"/>
    <property type="project" value="UniProtKB-KW"/>
</dbReference>
<name>A0A8S4HV52_9NEOP</name>
<feature type="region of interest" description="Disordered" evidence="9">
    <location>
        <begin position="301"/>
        <end position="333"/>
    </location>
</feature>
<evidence type="ECO:0000256" key="4">
    <source>
        <dbReference type="ARBA" id="ARBA00022884"/>
    </source>
</evidence>
<feature type="non-terminal residue" evidence="11">
    <location>
        <position position="967"/>
    </location>
</feature>
<feature type="region of interest" description="Disordered" evidence="9">
    <location>
        <begin position="79"/>
        <end position="286"/>
    </location>
</feature>
<feature type="compositionally biased region" description="Basic and acidic residues" evidence="9">
    <location>
        <begin position="646"/>
        <end position="658"/>
    </location>
</feature>
<evidence type="ECO:0000256" key="7">
    <source>
        <dbReference type="PROSITE-ProRule" id="PRU00723"/>
    </source>
</evidence>
<dbReference type="InterPro" id="IPR035979">
    <property type="entry name" value="RBD_domain_sf"/>
</dbReference>
<dbReference type="SUPFAM" id="SSF54928">
    <property type="entry name" value="RNA-binding domain, RBD"/>
    <property type="match status" value="2"/>
</dbReference>